<dbReference type="PANTHER" id="PTHR43300:SF7">
    <property type="entry name" value="UDP-N-ACETYLBACILLOSAMINE N-ACETYLTRANSFERASE"/>
    <property type="match status" value="1"/>
</dbReference>
<dbReference type="InterPro" id="IPR020019">
    <property type="entry name" value="AcTrfase_PglD-like"/>
</dbReference>
<dbReference type="RefSeq" id="WP_073245984.1">
    <property type="nucleotide sequence ID" value="NZ_BJNP01000036.1"/>
</dbReference>
<feature type="binding site" evidence="6">
    <location>
        <position position="70"/>
    </location>
    <ligand>
        <name>substrate</name>
    </ligand>
</feature>
<dbReference type="InterPro" id="IPR011004">
    <property type="entry name" value="Trimer_LpxA-like_sf"/>
</dbReference>
<dbReference type="SUPFAM" id="SSF51161">
    <property type="entry name" value="Trimeric LpxA-like enzymes"/>
    <property type="match status" value="1"/>
</dbReference>
<feature type="site" description="Increases basicity of active site His" evidence="5">
    <location>
        <position position="138"/>
    </location>
</feature>
<dbReference type="GO" id="GO:0016746">
    <property type="term" value="F:acyltransferase activity"/>
    <property type="evidence" value="ECO:0007669"/>
    <property type="project" value="UniProtKB-KW"/>
</dbReference>
<dbReference type="InterPro" id="IPR001451">
    <property type="entry name" value="Hexapep"/>
</dbReference>
<dbReference type="PROSITE" id="PS00101">
    <property type="entry name" value="HEXAPEP_TRANSFERASES"/>
    <property type="match status" value="1"/>
</dbReference>
<feature type="active site" description="Proton acceptor" evidence="5">
    <location>
        <position position="137"/>
    </location>
</feature>
<dbReference type="Pfam" id="PF14602">
    <property type="entry name" value="Hexapep_2"/>
    <property type="match status" value="1"/>
</dbReference>
<gene>
    <name evidence="8" type="ORF">FFL01_27630</name>
</gene>
<organism evidence="8 9">
    <name type="scientific">Flavobacterium flevense</name>
    <dbReference type="NCBI Taxonomy" id="983"/>
    <lineage>
        <taxon>Bacteria</taxon>
        <taxon>Pseudomonadati</taxon>
        <taxon>Bacteroidota</taxon>
        <taxon>Flavobacteriia</taxon>
        <taxon>Flavobacteriales</taxon>
        <taxon>Flavobacteriaceae</taxon>
        <taxon>Flavobacterium</taxon>
    </lineage>
</organism>
<dbReference type="PANTHER" id="PTHR43300">
    <property type="entry name" value="ACETYLTRANSFERASE"/>
    <property type="match status" value="1"/>
</dbReference>
<dbReference type="Proteomes" id="UP000316775">
    <property type="component" value="Unassembled WGS sequence"/>
</dbReference>
<evidence type="ECO:0000256" key="3">
    <source>
        <dbReference type="ARBA" id="ARBA00022737"/>
    </source>
</evidence>
<dbReference type="NCBIfam" id="TIGR03570">
    <property type="entry name" value="NeuD_NnaD"/>
    <property type="match status" value="1"/>
</dbReference>
<dbReference type="EMBL" id="BJNP01000036">
    <property type="protein sequence ID" value="GEC73224.1"/>
    <property type="molecule type" value="Genomic_DNA"/>
</dbReference>
<keyword evidence="4 8" id="KW-0012">Acyltransferase</keyword>
<evidence type="ECO:0000256" key="5">
    <source>
        <dbReference type="PIRSR" id="PIRSR620019-1"/>
    </source>
</evidence>
<dbReference type="AlphaFoldDB" id="A0A4Y4B2T0"/>
<dbReference type="InterPro" id="IPR041561">
    <property type="entry name" value="PglD_N"/>
</dbReference>
<protein>
    <submittedName>
        <fullName evidence="8">Acyltransferase</fullName>
    </submittedName>
</protein>
<sequence length="207" mass="21906">MSDKEIILVGYSGHAYVVADTILDSGYSIAGYSDRQKANLDPYNLIYLGFEKETDFIGWFSEIPFALGIGDNKIRQSVANLIEENGKIVETIIDKTAVISKNVLIGSGTFINKNVIINALVKVGKNVILNSGCIIEHECILQDAVHIAPGAVLAGNVTIGERSFVGANAVIKQGVTIGKDVVIGAGSVIIANVPDGKKVVGNPGRII</sequence>
<comment type="similarity">
    <text evidence="1">Belongs to the transferase hexapeptide repeat family.</text>
</comment>
<keyword evidence="2 8" id="KW-0808">Transferase</keyword>
<evidence type="ECO:0000256" key="2">
    <source>
        <dbReference type="ARBA" id="ARBA00022679"/>
    </source>
</evidence>
<evidence type="ECO:0000313" key="8">
    <source>
        <dbReference type="EMBL" id="GEC73224.1"/>
    </source>
</evidence>
<evidence type="ECO:0000259" key="7">
    <source>
        <dbReference type="Pfam" id="PF17836"/>
    </source>
</evidence>
<dbReference type="InterPro" id="IPR050179">
    <property type="entry name" value="Trans_hexapeptide_repeat"/>
</dbReference>
<proteinExistence type="inferred from homology"/>
<keyword evidence="3" id="KW-0677">Repeat</keyword>
<dbReference type="STRING" id="983.SAMN05443543_108121"/>
<evidence type="ECO:0000313" key="9">
    <source>
        <dbReference type="Proteomes" id="UP000316775"/>
    </source>
</evidence>
<evidence type="ECO:0000256" key="4">
    <source>
        <dbReference type="ARBA" id="ARBA00023315"/>
    </source>
</evidence>
<feature type="binding site" evidence="6">
    <location>
        <begin position="12"/>
        <end position="14"/>
    </location>
    <ligand>
        <name>substrate</name>
    </ligand>
</feature>
<evidence type="ECO:0000256" key="6">
    <source>
        <dbReference type="PIRSR" id="PIRSR620019-2"/>
    </source>
</evidence>
<dbReference type="OrthoDB" id="9794407at2"/>
<feature type="binding site" evidence="6">
    <location>
        <position position="146"/>
    </location>
    <ligand>
        <name>acetyl-CoA</name>
        <dbReference type="ChEBI" id="CHEBI:57288"/>
    </ligand>
</feature>
<dbReference type="InterPro" id="IPR018357">
    <property type="entry name" value="Hexapep_transf_CS"/>
</dbReference>
<dbReference type="Pfam" id="PF17836">
    <property type="entry name" value="PglD_N"/>
    <property type="match status" value="1"/>
</dbReference>
<dbReference type="CDD" id="cd03360">
    <property type="entry name" value="LbH_AT_putative"/>
    <property type="match status" value="1"/>
</dbReference>
<reference evidence="8 9" key="1">
    <citation type="submission" date="2019-06" db="EMBL/GenBank/DDBJ databases">
        <title>Whole genome shotgun sequence of Flavobacterium flevense NBRC 14960.</title>
        <authorList>
            <person name="Hosoyama A."/>
            <person name="Uohara A."/>
            <person name="Ohji S."/>
            <person name="Ichikawa N."/>
        </authorList>
    </citation>
    <scope>NUCLEOTIDE SEQUENCE [LARGE SCALE GENOMIC DNA]</scope>
    <source>
        <strain evidence="8 9">NBRC 14960</strain>
    </source>
</reference>
<accession>A0A4Y4B2T0</accession>
<comment type="caution">
    <text evidence="8">The sequence shown here is derived from an EMBL/GenBank/DDBJ whole genome shotgun (WGS) entry which is preliminary data.</text>
</comment>
<evidence type="ECO:0000256" key="1">
    <source>
        <dbReference type="ARBA" id="ARBA00007274"/>
    </source>
</evidence>
<feature type="domain" description="PglD N-terminal" evidence="7">
    <location>
        <begin position="6"/>
        <end position="80"/>
    </location>
</feature>
<keyword evidence="9" id="KW-1185">Reference proteome</keyword>
<dbReference type="Gene3D" id="2.160.10.10">
    <property type="entry name" value="Hexapeptide repeat proteins"/>
    <property type="match status" value="1"/>
</dbReference>
<name>A0A4Y4B2T0_9FLAO</name>
<dbReference type="Gene3D" id="3.40.50.20">
    <property type="match status" value="1"/>
</dbReference>